<keyword evidence="1" id="KW-0812">Transmembrane</keyword>
<comment type="caution">
    <text evidence="2">The sequence shown here is derived from an EMBL/GenBank/DDBJ whole genome shotgun (WGS) entry which is preliminary data.</text>
</comment>
<keyword evidence="1" id="KW-0472">Membrane</keyword>
<dbReference type="AlphaFoldDB" id="A0AAV4T851"/>
<evidence type="ECO:0000313" key="3">
    <source>
        <dbReference type="Proteomes" id="UP001054837"/>
    </source>
</evidence>
<accession>A0AAV4T851</accession>
<feature type="transmembrane region" description="Helical" evidence="1">
    <location>
        <begin position="23"/>
        <end position="45"/>
    </location>
</feature>
<proteinExistence type="predicted"/>
<keyword evidence="3" id="KW-1185">Reference proteome</keyword>
<gene>
    <name evidence="2" type="ORF">CDAR_185581</name>
</gene>
<dbReference type="Proteomes" id="UP001054837">
    <property type="component" value="Unassembled WGS sequence"/>
</dbReference>
<feature type="transmembrane region" description="Helical" evidence="1">
    <location>
        <begin position="105"/>
        <end position="133"/>
    </location>
</feature>
<protein>
    <submittedName>
        <fullName evidence="2">Uncharacterized protein</fullName>
    </submittedName>
</protein>
<dbReference type="EMBL" id="BPLQ01009204">
    <property type="protein sequence ID" value="GIY42450.1"/>
    <property type="molecule type" value="Genomic_DNA"/>
</dbReference>
<evidence type="ECO:0000256" key="1">
    <source>
        <dbReference type="SAM" id="Phobius"/>
    </source>
</evidence>
<name>A0AAV4T851_9ARAC</name>
<reference evidence="2 3" key="1">
    <citation type="submission" date="2021-06" db="EMBL/GenBank/DDBJ databases">
        <title>Caerostris darwini draft genome.</title>
        <authorList>
            <person name="Kono N."/>
            <person name="Arakawa K."/>
        </authorList>
    </citation>
    <scope>NUCLEOTIDE SEQUENCE [LARGE SCALE GENOMIC DNA]</scope>
</reference>
<sequence length="164" mass="19274">MRLLENSLGCERQKAKIERKEKVTISSFGIVIAIIILAFCAPGGVHHNLFYTEGYNQFIWRRHRNHHFGLCTPGGVHHNLFYIEGYNQFIWRRHRNHHFWPLVPLAVYIIIFSIQKVTISSFGVVIAIIILAFSTPGGVHHNLFYTEGYNQFIWRRHRNHHFGL</sequence>
<evidence type="ECO:0000313" key="2">
    <source>
        <dbReference type="EMBL" id="GIY42450.1"/>
    </source>
</evidence>
<organism evidence="2 3">
    <name type="scientific">Caerostris darwini</name>
    <dbReference type="NCBI Taxonomy" id="1538125"/>
    <lineage>
        <taxon>Eukaryota</taxon>
        <taxon>Metazoa</taxon>
        <taxon>Ecdysozoa</taxon>
        <taxon>Arthropoda</taxon>
        <taxon>Chelicerata</taxon>
        <taxon>Arachnida</taxon>
        <taxon>Araneae</taxon>
        <taxon>Araneomorphae</taxon>
        <taxon>Entelegynae</taxon>
        <taxon>Araneoidea</taxon>
        <taxon>Araneidae</taxon>
        <taxon>Caerostris</taxon>
    </lineage>
</organism>
<keyword evidence="1" id="KW-1133">Transmembrane helix</keyword>